<dbReference type="PANTHER" id="PTHR48073">
    <property type="entry name" value="O-SUCCINYLBENZOATE SYNTHASE-RELATED"/>
    <property type="match status" value="1"/>
</dbReference>
<dbReference type="InterPro" id="IPR036849">
    <property type="entry name" value="Enolase-like_C_sf"/>
</dbReference>
<comment type="similarity">
    <text evidence="5">Belongs to the mandelate racemase/muconate lactonizing enzyme family. MenC type 1 subfamily.</text>
</comment>
<comment type="function">
    <text evidence="5">Converts 2-succinyl-6-hydroxy-2,4-cyclohexadiene-1-carboxylate (SHCHC) to 2-succinylbenzoate (OSB).</text>
</comment>
<feature type="binding site" evidence="5">
    <location>
        <position position="133"/>
    </location>
    <ligand>
        <name>Mg(2+)</name>
        <dbReference type="ChEBI" id="CHEBI:18420"/>
    </ligand>
</feature>
<dbReference type="Gene3D" id="3.20.20.120">
    <property type="entry name" value="Enolase-like C-terminal domain"/>
    <property type="match status" value="1"/>
</dbReference>
<dbReference type="RefSeq" id="WP_344994923.1">
    <property type="nucleotide sequence ID" value="NZ_BAABFR010000027.1"/>
</dbReference>
<feature type="domain" description="Mandelate racemase/muconate lactonizing enzyme C-terminal" evidence="6">
    <location>
        <begin position="81"/>
        <end position="180"/>
    </location>
</feature>
<dbReference type="InterPro" id="IPR010196">
    <property type="entry name" value="OSB_synthase_MenC1"/>
</dbReference>
<dbReference type="SFLD" id="SFLDS00001">
    <property type="entry name" value="Enolase"/>
    <property type="match status" value="1"/>
</dbReference>
<dbReference type="PANTHER" id="PTHR48073:SF2">
    <property type="entry name" value="O-SUCCINYLBENZOATE SYNTHASE"/>
    <property type="match status" value="1"/>
</dbReference>
<dbReference type="SUPFAM" id="SSF51604">
    <property type="entry name" value="Enolase C-terminal domain-like"/>
    <property type="match status" value="1"/>
</dbReference>
<comment type="pathway">
    <text evidence="5">Quinol/quinone metabolism; 1,4-dihydroxy-2-naphthoate biosynthesis; 1,4-dihydroxy-2-naphthoate from chorismate: step 4/7.</text>
</comment>
<evidence type="ECO:0000313" key="8">
    <source>
        <dbReference type="Proteomes" id="UP001500635"/>
    </source>
</evidence>
<evidence type="ECO:0000259" key="6">
    <source>
        <dbReference type="SMART" id="SM00922"/>
    </source>
</evidence>
<keyword evidence="8" id="KW-1185">Reference proteome</keyword>
<proteinExistence type="inferred from homology"/>
<comment type="pathway">
    <text evidence="5">Quinol/quinone metabolism; menaquinone biosynthesis.</text>
</comment>
<evidence type="ECO:0000256" key="5">
    <source>
        <dbReference type="HAMAP-Rule" id="MF_00470"/>
    </source>
</evidence>
<dbReference type="Pfam" id="PF13378">
    <property type="entry name" value="MR_MLE_C"/>
    <property type="match status" value="1"/>
</dbReference>
<dbReference type="HAMAP" id="MF_00470">
    <property type="entry name" value="MenC_1"/>
    <property type="match status" value="1"/>
</dbReference>
<evidence type="ECO:0000256" key="2">
    <source>
        <dbReference type="ARBA" id="ARBA00022723"/>
    </source>
</evidence>
<evidence type="ECO:0000256" key="1">
    <source>
        <dbReference type="ARBA" id="ARBA00022428"/>
    </source>
</evidence>
<dbReference type="SFLD" id="SFLDF00009">
    <property type="entry name" value="o-succinylbenzoate_synthase"/>
    <property type="match status" value="1"/>
</dbReference>
<organism evidence="7 8">
    <name type="scientific">Tsukamurella soli</name>
    <dbReference type="NCBI Taxonomy" id="644556"/>
    <lineage>
        <taxon>Bacteria</taxon>
        <taxon>Bacillati</taxon>
        <taxon>Actinomycetota</taxon>
        <taxon>Actinomycetes</taxon>
        <taxon>Mycobacteriales</taxon>
        <taxon>Tsukamurellaceae</taxon>
        <taxon>Tsukamurella</taxon>
    </lineage>
</organism>
<feature type="active site" description="Proton acceptor" evidence="5">
    <location>
        <position position="208"/>
    </location>
</feature>
<evidence type="ECO:0000256" key="3">
    <source>
        <dbReference type="ARBA" id="ARBA00022842"/>
    </source>
</evidence>
<protein>
    <recommendedName>
        <fullName evidence="5">o-succinylbenzoate synthase</fullName>
        <shortName evidence="5">OSB synthase</shortName>
        <shortName evidence="5">OSBS</shortName>
        <ecNumber evidence="5">4.2.1.113</ecNumber>
    </recommendedName>
    <alternativeName>
        <fullName evidence="5">4-(2'-carboxyphenyl)-4-oxybutyric acid synthase</fullName>
    </alternativeName>
    <alternativeName>
        <fullName evidence="5">o-succinylbenzoic acid synthase</fullName>
    </alternativeName>
</protein>
<comment type="cofactor">
    <cofactor evidence="5">
        <name>a divalent metal cation</name>
        <dbReference type="ChEBI" id="CHEBI:60240"/>
    </cofactor>
</comment>
<dbReference type="EC" id="4.2.1.113" evidence="5"/>
<feature type="binding site" evidence="5">
    <location>
        <position position="161"/>
    </location>
    <ligand>
        <name>Mg(2+)</name>
        <dbReference type="ChEBI" id="CHEBI:18420"/>
    </ligand>
</feature>
<comment type="caution">
    <text evidence="7">The sequence shown here is derived from an EMBL/GenBank/DDBJ whole genome shotgun (WGS) entry which is preliminary data.</text>
</comment>
<comment type="catalytic activity">
    <reaction evidence="5">
        <text>(1R,6R)-6-hydroxy-2-succinyl-cyclohexa-2,4-diene-1-carboxylate = 2-succinylbenzoate + H2O</text>
        <dbReference type="Rhea" id="RHEA:10196"/>
        <dbReference type="ChEBI" id="CHEBI:15377"/>
        <dbReference type="ChEBI" id="CHEBI:18325"/>
        <dbReference type="ChEBI" id="CHEBI:58689"/>
        <dbReference type="EC" id="4.2.1.113"/>
    </reaction>
</comment>
<keyword evidence="2 5" id="KW-0479">Metal-binding</keyword>
<accession>A0ABP8JJL4</accession>
<sequence>MRLADFDEVLVYAIPMPARFRGIDVREGMLLRGPLGWGEFCPFDDYDDAVAAVWMAAAVEATHTGWPAPVRDRVEVNCIVPAVEPEQAAERVRRSGCRTVKVKVAHESGIAADVERVAAVRDALGPTGAIRVDANGAWGVEEAAANLRLLDRAAGGLQYAEQPCATYDEMKVLHGRTSVPLAADELIRRAVDPFDARARDVADVAIIKATPLGGVRRGLAVAESTGLACVVSSALETSVGLAAQLRLAGALPTLDHACGLDTLSLFASDVVATGSSRSAGGVIAVPERAPSPDPALLERLRATPERERWWRERAERALAQADRSA</sequence>
<keyword evidence="4 5" id="KW-0456">Lyase</keyword>
<reference evidence="8" key="1">
    <citation type="journal article" date="2019" name="Int. J. Syst. Evol. Microbiol.">
        <title>The Global Catalogue of Microorganisms (GCM) 10K type strain sequencing project: providing services to taxonomists for standard genome sequencing and annotation.</title>
        <authorList>
            <consortium name="The Broad Institute Genomics Platform"/>
            <consortium name="The Broad Institute Genome Sequencing Center for Infectious Disease"/>
            <person name="Wu L."/>
            <person name="Ma J."/>
        </authorList>
    </citation>
    <scope>NUCLEOTIDE SEQUENCE [LARGE SCALE GENOMIC DNA]</scope>
    <source>
        <strain evidence="8">JCM 17688</strain>
    </source>
</reference>
<evidence type="ECO:0000313" key="7">
    <source>
        <dbReference type="EMBL" id="GAA4391901.1"/>
    </source>
</evidence>
<dbReference type="EMBL" id="BAABFR010000027">
    <property type="protein sequence ID" value="GAA4391901.1"/>
    <property type="molecule type" value="Genomic_DNA"/>
</dbReference>
<dbReference type="SFLD" id="SFLDG00180">
    <property type="entry name" value="muconate_cycloisomerase"/>
    <property type="match status" value="1"/>
</dbReference>
<dbReference type="Pfam" id="PF18374">
    <property type="entry name" value="Enolase_like_N"/>
    <property type="match status" value="1"/>
</dbReference>
<dbReference type="InterPro" id="IPR029065">
    <property type="entry name" value="Enolase_C-like"/>
</dbReference>
<dbReference type="SMART" id="SM00922">
    <property type="entry name" value="MR_MLE"/>
    <property type="match status" value="1"/>
</dbReference>
<dbReference type="CDD" id="cd03320">
    <property type="entry name" value="OSBS"/>
    <property type="match status" value="1"/>
</dbReference>
<keyword evidence="1 5" id="KW-0474">Menaquinone biosynthesis</keyword>
<evidence type="ECO:0000256" key="4">
    <source>
        <dbReference type="ARBA" id="ARBA00023239"/>
    </source>
</evidence>
<dbReference type="InterPro" id="IPR013342">
    <property type="entry name" value="Mandelate_racemase_C"/>
</dbReference>
<keyword evidence="3 5" id="KW-0460">Magnesium</keyword>
<gene>
    <name evidence="5" type="primary">menC</name>
    <name evidence="7" type="ORF">GCM10023147_21240</name>
</gene>
<dbReference type="NCBIfam" id="NF002782">
    <property type="entry name" value="PRK02901.1"/>
    <property type="match status" value="1"/>
</dbReference>
<name>A0ABP8JJL4_9ACTN</name>
<feature type="active site" description="Proton donor" evidence="5">
    <location>
        <position position="103"/>
    </location>
</feature>
<feature type="binding site" evidence="5">
    <location>
        <position position="184"/>
    </location>
    <ligand>
        <name>Mg(2+)</name>
        <dbReference type="ChEBI" id="CHEBI:18420"/>
    </ligand>
</feature>
<dbReference type="Proteomes" id="UP001500635">
    <property type="component" value="Unassembled WGS sequence"/>
</dbReference>